<comment type="subcellular location">
    <subcellularLocation>
        <location evidence="1">Cell membrane</location>
        <topology evidence="1">Multi-pass membrane protein</topology>
    </subcellularLocation>
</comment>
<evidence type="ECO:0000256" key="2">
    <source>
        <dbReference type="ARBA" id="ARBA00022475"/>
    </source>
</evidence>
<organism evidence="7 8">
    <name type="scientific">Paenibacillus zeirhizosphaerae</name>
    <dbReference type="NCBI Taxonomy" id="2987519"/>
    <lineage>
        <taxon>Bacteria</taxon>
        <taxon>Bacillati</taxon>
        <taxon>Bacillota</taxon>
        <taxon>Bacilli</taxon>
        <taxon>Bacillales</taxon>
        <taxon>Paenibacillaceae</taxon>
        <taxon>Paenibacillus</taxon>
    </lineage>
</organism>
<gene>
    <name evidence="7" type="ORF">OIN60_14795</name>
</gene>
<evidence type="ECO:0000256" key="4">
    <source>
        <dbReference type="ARBA" id="ARBA00022989"/>
    </source>
</evidence>
<accession>A0ABT9FTJ3</accession>
<reference evidence="7 8" key="1">
    <citation type="submission" date="2022-10" db="EMBL/GenBank/DDBJ databases">
        <title>Paenibacillus description and whole genome data of maize root bacterial community.</title>
        <authorList>
            <person name="Marton D."/>
            <person name="Farkas M."/>
            <person name="Cserhati M."/>
        </authorList>
    </citation>
    <scope>NUCLEOTIDE SEQUENCE [LARGE SCALE GENOMIC DNA]</scope>
    <source>
        <strain evidence="7 8">P96</strain>
    </source>
</reference>
<dbReference type="PANTHER" id="PTHR30250:SF11">
    <property type="entry name" value="O-ANTIGEN TRANSPORTER-RELATED"/>
    <property type="match status" value="1"/>
</dbReference>
<dbReference type="PANTHER" id="PTHR30250">
    <property type="entry name" value="PST FAMILY PREDICTED COLANIC ACID TRANSPORTER"/>
    <property type="match status" value="1"/>
</dbReference>
<feature type="transmembrane region" description="Helical" evidence="6">
    <location>
        <begin position="399"/>
        <end position="420"/>
    </location>
</feature>
<feature type="transmembrane region" description="Helical" evidence="6">
    <location>
        <begin position="159"/>
        <end position="179"/>
    </location>
</feature>
<protein>
    <submittedName>
        <fullName evidence="7">Oligosaccharide flippase family protein</fullName>
    </submittedName>
</protein>
<name>A0ABT9FTJ3_9BACL</name>
<sequence>MSAWTAAKKVFTGDSLAKTIMRTSFNNFFVLIVTTLTSILTARMLGVEGKGELAAVIFWPALIGSVLSFGLPTSLIYNVKKKTGSIEDLIGLSLWIQLPACLLAGGIAWLFMPVWLNGYSPDIIQLSRLYCLTAIPLAVLTALTTALSQSLEKFNIYNGLLFLYPFINFVGLTVVWLLGYLNVSVAAAINFAASLAALLWTFYKLSQSVQVRRFRWFMDKKVVRPYYSYGARVYGMELMGTLSTQTDKIVIVALLAPRDFGLYSVVYALSRVFNVVQNAVTNVTFPRVAGLSQPKIIETVGRAFRISMAIMLVVIIPSLFIGRYMLGLLYGSAFLEADVTFYLLSLECIIGGGSWILASAFNALGRPGLVLIRQIAAYAITVAMFFIFTPLLGLEGIALALLAGACVRLAFSVFSFPVFFKVPLRRIVFDREDMTFLIQVIQKKRKKGDLNDGELASNG</sequence>
<dbReference type="RefSeq" id="WP_305755644.1">
    <property type="nucleotide sequence ID" value="NZ_JAPCKK010000017.1"/>
</dbReference>
<evidence type="ECO:0000256" key="5">
    <source>
        <dbReference type="ARBA" id="ARBA00023136"/>
    </source>
</evidence>
<dbReference type="Pfam" id="PF13440">
    <property type="entry name" value="Polysacc_synt_3"/>
    <property type="match status" value="1"/>
</dbReference>
<keyword evidence="2" id="KW-1003">Cell membrane</keyword>
<dbReference type="EMBL" id="JAPCKK010000017">
    <property type="protein sequence ID" value="MDP4098025.1"/>
    <property type="molecule type" value="Genomic_DNA"/>
</dbReference>
<keyword evidence="5 6" id="KW-0472">Membrane</keyword>
<feature type="transmembrane region" description="Helical" evidence="6">
    <location>
        <begin position="57"/>
        <end position="77"/>
    </location>
</feature>
<evidence type="ECO:0000313" key="8">
    <source>
        <dbReference type="Proteomes" id="UP001241848"/>
    </source>
</evidence>
<dbReference type="Proteomes" id="UP001241848">
    <property type="component" value="Unassembled WGS sequence"/>
</dbReference>
<feature type="transmembrane region" description="Helical" evidence="6">
    <location>
        <begin position="341"/>
        <end position="363"/>
    </location>
</feature>
<feature type="transmembrane region" description="Helical" evidence="6">
    <location>
        <begin position="375"/>
        <end position="393"/>
    </location>
</feature>
<evidence type="ECO:0000256" key="6">
    <source>
        <dbReference type="SAM" id="Phobius"/>
    </source>
</evidence>
<comment type="caution">
    <text evidence="7">The sequence shown here is derived from an EMBL/GenBank/DDBJ whole genome shotgun (WGS) entry which is preliminary data.</text>
</comment>
<keyword evidence="4 6" id="KW-1133">Transmembrane helix</keyword>
<keyword evidence="3 6" id="KW-0812">Transmembrane</keyword>
<evidence type="ECO:0000256" key="3">
    <source>
        <dbReference type="ARBA" id="ARBA00022692"/>
    </source>
</evidence>
<dbReference type="InterPro" id="IPR050833">
    <property type="entry name" value="Poly_Biosynth_Transport"/>
</dbReference>
<evidence type="ECO:0000313" key="7">
    <source>
        <dbReference type="EMBL" id="MDP4098025.1"/>
    </source>
</evidence>
<evidence type="ECO:0000256" key="1">
    <source>
        <dbReference type="ARBA" id="ARBA00004651"/>
    </source>
</evidence>
<feature type="transmembrane region" description="Helical" evidence="6">
    <location>
        <begin position="303"/>
        <end position="321"/>
    </location>
</feature>
<proteinExistence type="predicted"/>
<feature type="transmembrane region" description="Helical" evidence="6">
    <location>
        <begin position="123"/>
        <end position="147"/>
    </location>
</feature>
<feature type="transmembrane region" description="Helical" evidence="6">
    <location>
        <begin position="25"/>
        <end position="45"/>
    </location>
</feature>
<feature type="transmembrane region" description="Helical" evidence="6">
    <location>
        <begin position="89"/>
        <end position="111"/>
    </location>
</feature>
<keyword evidence="8" id="KW-1185">Reference proteome</keyword>
<feature type="transmembrane region" description="Helical" evidence="6">
    <location>
        <begin position="185"/>
        <end position="203"/>
    </location>
</feature>